<evidence type="ECO:0000313" key="3">
    <source>
        <dbReference type="EMBL" id="TFU70161.1"/>
    </source>
</evidence>
<dbReference type="PRINTS" id="PR00038">
    <property type="entry name" value="HTHLUXR"/>
</dbReference>
<dbReference type="SUPFAM" id="SSF46894">
    <property type="entry name" value="C-terminal effector domain of the bipartite response regulators"/>
    <property type="match status" value="1"/>
</dbReference>
<dbReference type="InterPro" id="IPR000792">
    <property type="entry name" value="Tscrpt_reg_LuxR_C"/>
</dbReference>
<dbReference type="EMBL" id="SPSG01002958">
    <property type="protein sequence ID" value="TFU70161.1"/>
    <property type="molecule type" value="Genomic_DNA"/>
</dbReference>
<evidence type="ECO:0000256" key="1">
    <source>
        <dbReference type="ARBA" id="ARBA00023125"/>
    </source>
</evidence>
<organism evidence="3">
    <name type="scientific">Serratia marcescens</name>
    <dbReference type="NCBI Taxonomy" id="615"/>
    <lineage>
        <taxon>Bacteria</taxon>
        <taxon>Pseudomonadati</taxon>
        <taxon>Pseudomonadota</taxon>
        <taxon>Gammaproteobacteria</taxon>
        <taxon>Enterobacterales</taxon>
        <taxon>Yersiniaceae</taxon>
        <taxon>Serratia</taxon>
    </lineage>
</organism>
<sequence length="88" mass="9684">MASTNSIKFTEREKLVLSFLALGVSDMDIAHHLGISNKTVSIFKITAMKKIGLRKNANLIKWLRTPDAKAAFTNGLCCSPRSNHLLKG</sequence>
<dbReference type="PROSITE" id="PS50043">
    <property type="entry name" value="HTH_LUXR_2"/>
    <property type="match status" value="1"/>
</dbReference>
<dbReference type="SMART" id="SM00421">
    <property type="entry name" value="HTH_LUXR"/>
    <property type="match status" value="1"/>
</dbReference>
<dbReference type="GO" id="GO:0003677">
    <property type="term" value="F:DNA binding"/>
    <property type="evidence" value="ECO:0007669"/>
    <property type="project" value="UniProtKB-KW"/>
</dbReference>
<dbReference type="GO" id="GO:0006355">
    <property type="term" value="P:regulation of DNA-templated transcription"/>
    <property type="evidence" value="ECO:0007669"/>
    <property type="project" value="InterPro"/>
</dbReference>
<dbReference type="RefSeq" id="WP_212563314.1">
    <property type="nucleotide sequence ID" value="NZ_SPSG02000053.1"/>
</dbReference>
<accession>A0A9X8VEI7</accession>
<evidence type="ECO:0000259" key="2">
    <source>
        <dbReference type="PROSITE" id="PS50043"/>
    </source>
</evidence>
<name>A0A9X8VEI7_SERMA</name>
<proteinExistence type="predicted"/>
<protein>
    <submittedName>
        <fullName evidence="3">Response regulator transcription factor</fullName>
    </submittedName>
</protein>
<dbReference type="InterPro" id="IPR036388">
    <property type="entry name" value="WH-like_DNA-bd_sf"/>
</dbReference>
<feature type="domain" description="HTH luxR-type" evidence="2">
    <location>
        <begin position="2"/>
        <end position="67"/>
    </location>
</feature>
<comment type="caution">
    <text evidence="3">The sequence shown here is derived from an EMBL/GenBank/DDBJ whole genome shotgun (WGS) entry which is preliminary data.</text>
</comment>
<dbReference type="InterPro" id="IPR016032">
    <property type="entry name" value="Sig_transdc_resp-reg_C-effctor"/>
</dbReference>
<dbReference type="Gene3D" id="1.10.10.10">
    <property type="entry name" value="Winged helix-like DNA-binding domain superfamily/Winged helix DNA-binding domain"/>
    <property type="match status" value="1"/>
</dbReference>
<gene>
    <name evidence="3" type="ORF">E0L31_22065</name>
</gene>
<dbReference type="Pfam" id="PF00196">
    <property type="entry name" value="GerE"/>
    <property type="match status" value="1"/>
</dbReference>
<keyword evidence="1" id="KW-0238">DNA-binding</keyword>
<reference evidence="3" key="1">
    <citation type="submission" date="2019-03" db="EMBL/GenBank/DDBJ databases">
        <title>Serratia marcescens strain N2 draft genome.</title>
        <authorList>
            <person name="Yassin A."/>
            <person name="El-Kenawy N."/>
            <person name="Youssef N.H."/>
        </authorList>
    </citation>
    <scope>NUCLEOTIDE SEQUENCE [LARGE SCALE GENOMIC DNA]</scope>
    <source>
        <strain evidence="3">N2</strain>
    </source>
</reference>
<dbReference type="AlphaFoldDB" id="A0A9X8VEI7"/>